<dbReference type="SUPFAM" id="SSF48619">
    <property type="entry name" value="Phospholipase A2, PLA2"/>
    <property type="match status" value="1"/>
</dbReference>
<dbReference type="Proteomes" id="UP000186104">
    <property type="component" value="Chromosome"/>
</dbReference>
<gene>
    <name evidence="1" type="ORF">BJL86_3230</name>
</gene>
<dbReference type="STRING" id="499555.BJL86_3230"/>
<dbReference type="AlphaFoldDB" id="A0A173LQI8"/>
<dbReference type="GO" id="GO:0006644">
    <property type="term" value="P:phospholipid metabolic process"/>
    <property type="evidence" value="ECO:0007669"/>
    <property type="project" value="InterPro"/>
</dbReference>
<dbReference type="OrthoDB" id="3389925at2"/>
<evidence type="ECO:0000313" key="2">
    <source>
        <dbReference type="Proteomes" id="UP000186104"/>
    </source>
</evidence>
<reference evidence="1 2" key="1">
    <citation type="submission" date="2016-06" db="EMBL/GenBank/DDBJ databases">
        <title>Complete genome sequence of a saline-alkali tolerant type strain Dietzia timorensis ID05-A0528T.</title>
        <authorList>
            <person name="Wu X."/>
        </authorList>
    </citation>
    <scope>NUCLEOTIDE SEQUENCE [LARGE SCALE GENOMIC DNA]</scope>
    <source>
        <strain evidence="1 2">ID05-A0528</strain>
    </source>
</reference>
<dbReference type="KEGG" id="dtm:BJL86_3230"/>
<dbReference type="RefSeq" id="WP_156515343.1">
    <property type="nucleotide sequence ID" value="NZ_CP015961.1"/>
</dbReference>
<evidence type="ECO:0000313" key="1">
    <source>
        <dbReference type="EMBL" id="ANI93989.1"/>
    </source>
</evidence>
<proteinExistence type="predicted"/>
<accession>A0A173LQI8</accession>
<dbReference type="EMBL" id="CP015961">
    <property type="protein sequence ID" value="ANI93989.1"/>
    <property type="molecule type" value="Genomic_DNA"/>
</dbReference>
<keyword evidence="2" id="KW-1185">Reference proteome</keyword>
<protein>
    <submittedName>
        <fullName evidence="1">Uncharacterized protein</fullName>
    </submittedName>
</protein>
<dbReference type="GO" id="GO:0004623">
    <property type="term" value="F:phospholipase A2 activity"/>
    <property type="evidence" value="ECO:0007669"/>
    <property type="project" value="InterPro"/>
</dbReference>
<sequence length="217" mass="23118">MLTPQSFPAAQPRPYLRTESRMRRLRRLALAALCGGLLALGAVALEPSAHAGQLSTNTTAAPDSEAVRTASLLAHDVGGTEYFPPSVVAGLGYSPALEGRIASKADGDCSSPIPLPASFEPACRTHDLGYDLLRLAHRHGDPLPEGLRHELDAQFSRATHASCDEHGEREPGGHRFSLRARADNAGCHAMASIAYKAVQINTMRQGNGAPVRESLPW</sequence>
<dbReference type="GO" id="GO:0050482">
    <property type="term" value="P:arachidonate secretion"/>
    <property type="evidence" value="ECO:0007669"/>
    <property type="project" value="InterPro"/>
</dbReference>
<name>A0A173LQI8_9ACTN</name>
<dbReference type="Gene3D" id="1.20.90.10">
    <property type="entry name" value="Phospholipase A2 domain"/>
    <property type="match status" value="1"/>
</dbReference>
<dbReference type="InterPro" id="IPR036444">
    <property type="entry name" value="PLipase_A2_dom_sf"/>
</dbReference>
<organism evidence="1 2">
    <name type="scientific">Dietzia timorensis</name>
    <dbReference type="NCBI Taxonomy" id="499555"/>
    <lineage>
        <taxon>Bacteria</taxon>
        <taxon>Bacillati</taxon>
        <taxon>Actinomycetota</taxon>
        <taxon>Actinomycetes</taxon>
        <taxon>Mycobacteriales</taxon>
        <taxon>Dietziaceae</taxon>
        <taxon>Dietzia</taxon>
    </lineage>
</organism>